<dbReference type="EMBL" id="MSCJ01000001">
    <property type="protein sequence ID" value="PQJ67233.1"/>
    <property type="molecule type" value="Genomic_DNA"/>
</dbReference>
<organism evidence="2 3">
    <name type="scientific">Photobacterium angustum</name>
    <dbReference type="NCBI Taxonomy" id="661"/>
    <lineage>
        <taxon>Bacteria</taxon>
        <taxon>Pseudomonadati</taxon>
        <taxon>Pseudomonadota</taxon>
        <taxon>Gammaproteobacteria</taxon>
        <taxon>Vibrionales</taxon>
        <taxon>Vibrionaceae</taxon>
        <taxon>Photobacterium</taxon>
    </lineage>
</organism>
<dbReference type="AlphaFoldDB" id="A0A2S7VZS7"/>
<dbReference type="Pfam" id="PF19795">
    <property type="entry name" value="DUF6279"/>
    <property type="match status" value="1"/>
</dbReference>
<accession>A0A2S7VZS7</accession>
<protein>
    <recommendedName>
        <fullName evidence="4">Lipoprotein</fullName>
    </recommendedName>
</protein>
<evidence type="ECO:0008006" key="4">
    <source>
        <dbReference type="Google" id="ProtNLM"/>
    </source>
</evidence>
<evidence type="ECO:0000313" key="2">
    <source>
        <dbReference type="EMBL" id="PQJ67233.1"/>
    </source>
</evidence>
<reference evidence="2 3" key="1">
    <citation type="submission" date="2016-12" db="EMBL/GenBank/DDBJ databases">
        <title>Diversity of luminous bacteria.</title>
        <authorList>
            <person name="Yoshizawa S."/>
            <person name="Kogure K."/>
        </authorList>
    </citation>
    <scope>NUCLEOTIDE SEQUENCE [LARGE SCALE GENOMIC DNA]</scope>
    <source>
        <strain evidence="2 3">LC1-200</strain>
    </source>
</reference>
<name>A0A2S7VZS7_PHOAN</name>
<dbReference type="PROSITE" id="PS51257">
    <property type="entry name" value="PROKAR_LIPOPROTEIN"/>
    <property type="match status" value="1"/>
</dbReference>
<evidence type="ECO:0000313" key="3">
    <source>
        <dbReference type="Proteomes" id="UP000238730"/>
    </source>
</evidence>
<dbReference type="Proteomes" id="UP000238730">
    <property type="component" value="Unassembled WGS sequence"/>
</dbReference>
<evidence type="ECO:0000256" key="1">
    <source>
        <dbReference type="SAM" id="Coils"/>
    </source>
</evidence>
<comment type="caution">
    <text evidence="2">The sequence shown here is derived from an EMBL/GenBank/DDBJ whole genome shotgun (WGS) entry which is preliminary data.</text>
</comment>
<feature type="coiled-coil region" evidence="1">
    <location>
        <begin position="146"/>
        <end position="184"/>
    </location>
</feature>
<dbReference type="RefSeq" id="WP_242446245.1">
    <property type="nucleotide sequence ID" value="NZ_MSCJ01000001.1"/>
</dbReference>
<sequence>MLKRMISIIFICVMLSGCTFKLVYNSLDFWIDYYLSDYLDLDSQQQDALEQGLESALVKHRRQQLVVFHKLISALQTDLKKPLTAAQIANYHQRFTQAGEASALVFVSPIIDVVKTMSTSQVTASVQAIEKEIAERREERLSKNPQQRLEDRYDELEDKAQEWIGRLTKQQKQLILNLAQLQLQQSTMFQNIATDNLSQLKTILKQRTNPNFSSSIEQQVKNILSLKNALYQTQLDEYLIQRFVIMRQLNESLSPQQLSHLQGELTSLRKDIATLIQKK</sequence>
<proteinExistence type="predicted"/>
<keyword evidence="1" id="KW-0175">Coiled coil</keyword>
<gene>
    <name evidence="2" type="ORF">BTO08_07365</name>
</gene>